<feature type="non-terminal residue" evidence="2">
    <location>
        <position position="33"/>
    </location>
</feature>
<evidence type="ECO:0000256" key="1">
    <source>
        <dbReference type="SAM" id="MobiDB-lite"/>
    </source>
</evidence>
<dbReference type="AlphaFoldDB" id="A0A382SXG9"/>
<evidence type="ECO:0000313" key="2">
    <source>
        <dbReference type="EMBL" id="SVD13917.1"/>
    </source>
</evidence>
<accession>A0A382SXG9</accession>
<feature type="region of interest" description="Disordered" evidence="1">
    <location>
        <begin position="1"/>
        <end position="21"/>
    </location>
</feature>
<dbReference type="EMBL" id="UINC01131917">
    <property type="protein sequence ID" value="SVD13917.1"/>
    <property type="molecule type" value="Genomic_DNA"/>
</dbReference>
<reference evidence="2" key="1">
    <citation type="submission" date="2018-05" db="EMBL/GenBank/DDBJ databases">
        <authorList>
            <person name="Lanie J.A."/>
            <person name="Ng W.-L."/>
            <person name="Kazmierczak K.M."/>
            <person name="Andrzejewski T.M."/>
            <person name="Davidsen T.M."/>
            <person name="Wayne K.J."/>
            <person name="Tettelin H."/>
            <person name="Glass J.I."/>
            <person name="Rusch D."/>
            <person name="Podicherti R."/>
            <person name="Tsui H.-C.T."/>
            <person name="Winkler M.E."/>
        </authorList>
    </citation>
    <scope>NUCLEOTIDE SEQUENCE</scope>
</reference>
<gene>
    <name evidence="2" type="ORF">METZ01_LOCUS366771</name>
</gene>
<feature type="non-terminal residue" evidence="2">
    <location>
        <position position="1"/>
    </location>
</feature>
<sequence>VEAPSQFGYCSTQPGHLSKPLSLELGPVRRAKV</sequence>
<protein>
    <submittedName>
        <fullName evidence="2">Uncharacterized protein</fullName>
    </submittedName>
</protein>
<organism evidence="2">
    <name type="scientific">marine metagenome</name>
    <dbReference type="NCBI Taxonomy" id="408172"/>
    <lineage>
        <taxon>unclassified sequences</taxon>
        <taxon>metagenomes</taxon>
        <taxon>ecological metagenomes</taxon>
    </lineage>
</organism>
<name>A0A382SXG9_9ZZZZ</name>
<proteinExistence type="predicted"/>